<comment type="caution">
    <text evidence="1">The sequence shown here is derived from an EMBL/GenBank/DDBJ whole genome shotgun (WGS) entry which is preliminary data.</text>
</comment>
<gene>
    <name evidence="1" type="ORF">Pfl04_30260</name>
</gene>
<evidence type="ECO:0000313" key="1">
    <source>
        <dbReference type="EMBL" id="GIG74622.1"/>
    </source>
</evidence>
<name>A0A8J3LL48_9ACTN</name>
<evidence type="ECO:0000313" key="2">
    <source>
        <dbReference type="Proteomes" id="UP000653674"/>
    </source>
</evidence>
<dbReference type="Proteomes" id="UP000653674">
    <property type="component" value="Unassembled WGS sequence"/>
</dbReference>
<accession>A0A8J3LL48</accession>
<protein>
    <submittedName>
        <fullName evidence="1">Uncharacterized protein</fullName>
    </submittedName>
</protein>
<proteinExistence type="predicted"/>
<dbReference type="EMBL" id="BONU01000020">
    <property type="protein sequence ID" value="GIG74622.1"/>
    <property type="molecule type" value="Genomic_DNA"/>
</dbReference>
<reference evidence="1" key="1">
    <citation type="submission" date="2021-01" db="EMBL/GenBank/DDBJ databases">
        <title>Whole genome shotgun sequence of Planosporangium flavigriseum NBRC 105377.</title>
        <authorList>
            <person name="Komaki H."/>
            <person name="Tamura T."/>
        </authorList>
    </citation>
    <scope>NUCLEOTIDE SEQUENCE</scope>
    <source>
        <strain evidence="1">NBRC 105377</strain>
    </source>
</reference>
<keyword evidence="2" id="KW-1185">Reference proteome</keyword>
<dbReference type="AlphaFoldDB" id="A0A8J3LL48"/>
<sequence>MPRAAVTGHMNLTPDSESLVYEAIKQALAPYTADDLVGVSCIARGADRGDRIGNLHRGWFCNPVMAWSSLVLRDLSGRDGDLVPVKGRPTGLKFDGRVVYLWWGQDLDDEDGVAAREGRLHTFVSEADCRAMAEARGWTPDSDQADDDSTVVVTDLEPAQEWLRGKRVALDLDAGLNLWNWATDAAYSTGRPWNNRGGLRDRCYDKLVAANVPWLLEAESYHPTWTPRQLRALRQVLSQAVHLLRAAMRD</sequence>
<organism evidence="1 2">
    <name type="scientific">Planosporangium flavigriseum</name>
    <dbReference type="NCBI Taxonomy" id="373681"/>
    <lineage>
        <taxon>Bacteria</taxon>
        <taxon>Bacillati</taxon>
        <taxon>Actinomycetota</taxon>
        <taxon>Actinomycetes</taxon>
        <taxon>Micromonosporales</taxon>
        <taxon>Micromonosporaceae</taxon>
        <taxon>Planosporangium</taxon>
    </lineage>
</organism>